<comment type="similarity">
    <text evidence="7">Belongs to the RnpA family.</text>
</comment>
<dbReference type="RefSeq" id="WP_343784081.1">
    <property type="nucleotide sequence ID" value="NZ_BAAAFH010000003.1"/>
</dbReference>
<sequence length="128" mass="15340">MDNSFGKAYKLCSKRTLQEVYEKGTEVKEIPFILKYIDKSDPNAAAFQVVIVVPKRKFRKATTRNQIRRYIREALRLNKQELEMVLNEKNRQLALFLLYVGNREPNFHDIERKIKKLYKRIVHEINLE</sequence>
<dbReference type="InterPro" id="IPR014721">
    <property type="entry name" value="Ribsml_uS5_D2-typ_fold_subgr"/>
</dbReference>
<reference evidence="11" key="1">
    <citation type="journal article" date="2019" name="Int. J. Syst. Evol. Microbiol.">
        <title>The Global Catalogue of Microorganisms (GCM) 10K type strain sequencing project: providing services to taxonomists for standard genome sequencing and annotation.</title>
        <authorList>
            <consortium name="The Broad Institute Genomics Platform"/>
            <consortium name="The Broad Institute Genome Sequencing Center for Infectious Disease"/>
            <person name="Wu L."/>
            <person name="Ma J."/>
        </authorList>
    </citation>
    <scope>NUCLEOTIDE SEQUENCE [LARGE SCALE GENOMIC DNA]</scope>
    <source>
        <strain evidence="11">JCM 16083</strain>
    </source>
</reference>
<dbReference type="InterPro" id="IPR000100">
    <property type="entry name" value="RNase_P"/>
</dbReference>
<dbReference type="InterPro" id="IPR020539">
    <property type="entry name" value="RNase_P_CS"/>
</dbReference>
<keyword evidence="11" id="KW-1185">Reference proteome</keyword>
<comment type="caution">
    <text evidence="10">The sequence shown here is derived from an EMBL/GenBank/DDBJ whole genome shotgun (WGS) entry which is preliminary data.</text>
</comment>
<feature type="coiled-coil region" evidence="9">
    <location>
        <begin position="60"/>
        <end position="92"/>
    </location>
</feature>
<dbReference type="Pfam" id="PF00825">
    <property type="entry name" value="Ribonuclease_P"/>
    <property type="match status" value="1"/>
</dbReference>
<evidence type="ECO:0000256" key="6">
    <source>
        <dbReference type="ARBA" id="ARBA00022884"/>
    </source>
</evidence>
<comment type="function">
    <text evidence="1 7">RNaseP catalyzes the removal of the 5'-leader sequence from pre-tRNA to produce the mature 5'-terminus. It can also cleave other RNA substrates such as 4.5S RNA. The protein component plays an auxiliary but essential role in vivo by binding to the 5'-leader sequence and broadening the substrate specificity of the ribozyme.</text>
</comment>
<dbReference type="EC" id="3.1.26.5" evidence="7 8"/>
<dbReference type="Gene3D" id="3.30.230.10">
    <property type="match status" value="1"/>
</dbReference>
<evidence type="ECO:0000256" key="8">
    <source>
        <dbReference type="NCBIfam" id="TIGR00188"/>
    </source>
</evidence>
<evidence type="ECO:0000256" key="5">
    <source>
        <dbReference type="ARBA" id="ARBA00022801"/>
    </source>
</evidence>
<evidence type="ECO:0000256" key="7">
    <source>
        <dbReference type="HAMAP-Rule" id="MF_00227"/>
    </source>
</evidence>
<keyword evidence="9" id="KW-0175">Coiled coil</keyword>
<gene>
    <name evidence="7" type="primary">rnpA</name>
    <name evidence="10" type="ORF">GCM10009118_01520</name>
</gene>
<dbReference type="NCBIfam" id="TIGR00188">
    <property type="entry name" value="rnpA"/>
    <property type="match status" value="1"/>
</dbReference>
<accession>A0ABP3Y0X0</accession>
<evidence type="ECO:0000256" key="4">
    <source>
        <dbReference type="ARBA" id="ARBA00022759"/>
    </source>
</evidence>
<dbReference type="PROSITE" id="PS00648">
    <property type="entry name" value="RIBONUCLEASE_P"/>
    <property type="match status" value="1"/>
</dbReference>
<dbReference type="PANTHER" id="PTHR33992">
    <property type="entry name" value="RIBONUCLEASE P PROTEIN COMPONENT"/>
    <property type="match status" value="1"/>
</dbReference>
<evidence type="ECO:0000256" key="3">
    <source>
        <dbReference type="ARBA" id="ARBA00022722"/>
    </source>
</evidence>
<comment type="subunit">
    <text evidence="7">Consists of a catalytic RNA component (M1 or rnpB) and a protein subunit.</text>
</comment>
<dbReference type="EMBL" id="BAAAFH010000003">
    <property type="protein sequence ID" value="GAA0873744.1"/>
    <property type="molecule type" value="Genomic_DNA"/>
</dbReference>
<evidence type="ECO:0000256" key="2">
    <source>
        <dbReference type="ARBA" id="ARBA00022694"/>
    </source>
</evidence>
<keyword evidence="2 7" id="KW-0819">tRNA processing</keyword>
<keyword evidence="6 7" id="KW-0694">RNA-binding</keyword>
<organism evidence="10 11">
    <name type="scientific">Wandonia haliotis</name>
    <dbReference type="NCBI Taxonomy" id="574963"/>
    <lineage>
        <taxon>Bacteria</taxon>
        <taxon>Pseudomonadati</taxon>
        <taxon>Bacteroidota</taxon>
        <taxon>Flavobacteriia</taxon>
        <taxon>Flavobacteriales</taxon>
        <taxon>Crocinitomicaceae</taxon>
        <taxon>Wandonia</taxon>
    </lineage>
</organism>
<dbReference type="Proteomes" id="UP001501126">
    <property type="component" value="Unassembled WGS sequence"/>
</dbReference>
<dbReference type="HAMAP" id="MF_00227">
    <property type="entry name" value="RNase_P"/>
    <property type="match status" value="1"/>
</dbReference>
<dbReference type="PANTHER" id="PTHR33992:SF1">
    <property type="entry name" value="RIBONUCLEASE P PROTEIN COMPONENT"/>
    <property type="match status" value="1"/>
</dbReference>
<keyword evidence="4 7" id="KW-0255">Endonuclease</keyword>
<keyword evidence="5 7" id="KW-0378">Hydrolase</keyword>
<dbReference type="InterPro" id="IPR020568">
    <property type="entry name" value="Ribosomal_Su5_D2-typ_SF"/>
</dbReference>
<name>A0ABP3Y0X0_9FLAO</name>
<evidence type="ECO:0000256" key="9">
    <source>
        <dbReference type="SAM" id="Coils"/>
    </source>
</evidence>
<keyword evidence="3 7" id="KW-0540">Nuclease</keyword>
<evidence type="ECO:0000256" key="1">
    <source>
        <dbReference type="ARBA" id="ARBA00002663"/>
    </source>
</evidence>
<proteinExistence type="inferred from homology"/>
<comment type="catalytic activity">
    <reaction evidence="7">
        <text>Endonucleolytic cleavage of RNA, removing 5'-extranucleotides from tRNA precursor.</text>
        <dbReference type="EC" id="3.1.26.5"/>
    </reaction>
</comment>
<dbReference type="SUPFAM" id="SSF54211">
    <property type="entry name" value="Ribosomal protein S5 domain 2-like"/>
    <property type="match status" value="1"/>
</dbReference>
<evidence type="ECO:0000313" key="11">
    <source>
        <dbReference type="Proteomes" id="UP001501126"/>
    </source>
</evidence>
<evidence type="ECO:0000313" key="10">
    <source>
        <dbReference type="EMBL" id="GAA0873744.1"/>
    </source>
</evidence>
<protein>
    <recommendedName>
        <fullName evidence="7 8">Ribonuclease P protein component</fullName>
        <shortName evidence="7">RNase P protein</shortName>
        <shortName evidence="7">RNaseP protein</shortName>
        <ecNumber evidence="7 8">3.1.26.5</ecNumber>
    </recommendedName>
    <alternativeName>
        <fullName evidence="7">Protein C5</fullName>
    </alternativeName>
</protein>